<evidence type="ECO:0000313" key="5">
    <source>
        <dbReference type="RefSeq" id="XP_022291502.1"/>
    </source>
</evidence>
<keyword evidence="2" id="KW-1133">Transmembrane helix</keyword>
<feature type="compositionally biased region" description="Polar residues" evidence="1">
    <location>
        <begin position="259"/>
        <end position="277"/>
    </location>
</feature>
<organism evidence="4 5">
    <name type="scientific">Crassostrea virginica</name>
    <name type="common">Eastern oyster</name>
    <dbReference type="NCBI Taxonomy" id="6565"/>
    <lineage>
        <taxon>Eukaryota</taxon>
        <taxon>Metazoa</taxon>
        <taxon>Spiralia</taxon>
        <taxon>Lophotrochozoa</taxon>
        <taxon>Mollusca</taxon>
        <taxon>Bivalvia</taxon>
        <taxon>Autobranchia</taxon>
        <taxon>Pteriomorphia</taxon>
        <taxon>Ostreida</taxon>
        <taxon>Ostreoidea</taxon>
        <taxon>Ostreidae</taxon>
        <taxon>Crassostrea</taxon>
    </lineage>
</organism>
<feature type="region of interest" description="Disordered" evidence="1">
    <location>
        <begin position="259"/>
        <end position="285"/>
    </location>
</feature>
<name>A0A8B8AIZ3_CRAVI</name>
<evidence type="ECO:0000256" key="2">
    <source>
        <dbReference type="SAM" id="Phobius"/>
    </source>
</evidence>
<dbReference type="Proteomes" id="UP000694844">
    <property type="component" value="Chromosome 7"/>
</dbReference>
<feature type="signal peptide" evidence="3">
    <location>
        <begin position="1"/>
        <end position="23"/>
    </location>
</feature>
<keyword evidence="2" id="KW-0812">Transmembrane</keyword>
<reference evidence="5" key="1">
    <citation type="submission" date="2025-08" db="UniProtKB">
        <authorList>
            <consortium name="RefSeq"/>
        </authorList>
    </citation>
    <scope>IDENTIFICATION</scope>
    <source>
        <tissue evidence="5">Whole sample</tissue>
    </source>
</reference>
<keyword evidence="2" id="KW-0472">Membrane</keyword>
<keyword evidence="4" id="KW-1185">Reference proteome</keyword>
<feature type="transmembrane region" description="Helical" evidence="2">
    <location>
        <begin position="228"/>
        <end position="250"/>
    </location>
</feature>
<sequence length="381" mass="42004">MDFERMNVLRLFIVLLMLTGIKGAISITFGYSECKGDPVNETDRGIRYDYINTTCDCTITSKWNGTLYMKSHQCKTDTVINIINSNGTLIKTLCRSEAPSPEVYQDSVLFLNVEKNRRDANNVQSRNYNEQTVKVTIYTDKNTTGLFSVTCGPGFGSTTKCNTRPTSTTASIITSERKYNSSPKSLKAFASDNFVGLPSTPAIKDASVVIDTSTFGNNFSSSKLKIPYIYVAAAGSVAVVAITIFMIICIRKINSARSTSKVDTNEDGTNNDATNGSKRPENIDGSKQQQLLDNPLFHSHLAIVDCGYSTYGSENQGSTEQLPDNPLYHSYYENGDTVDSKNAKEETGISASQENNVLYQDDFNENQNENVYAQVKKLKGT</sequence>
<dbReference type="AlphaFoldDB" id="A0A8B8AIZ3"/>
<dbReference type="KEGG" id="cvn:111102872"/>
<evidence type="ECO:0000256" key="3">
    <source>
        <dbReference type="SAM" id="SignalP"/>
    </source>
</evidence>
<keyword evidence="3" id="KW-0732">Signal</keyword>
<dbReference type="RefSeq" id="XP_022291502.1">
    <property type="nucleotide sequence ID" value="XM_022435794.1"/>
</dbReference>
<gene>
    <name evidence="5" type="primary">LOC111102872</name>
</gene>
<dbReference type="GeneID" id="111102872"/>
<evidence type="ECO:0000256" key="1">
    <source>
        <dbReference type="SAM" id="MobiDB-lite"/>
    </source>
</evidence>
<protein>
    <submittedName>
        <fullName evidence="5">Uncharacterized protein LOC111102872 isoform X1</fullName>
    </submittedName>
</protein>
<accession>A0A8B8AIZ3</accession>
<evidence type="ECO:0000313" key="4">
    <source>
        <dbReference type="Proteomes" id="UP000694844"/>
    </source>
</evidence>
<dbReference type="OrthoDB" id="6217028at2759"/>
<proteinExistence type="predicted"/>
<feature type="chain" id="PRO_5034990391" evidence="3">
    <location>
        <begin position="24"/>
        <end position="381"/>
    </location>
</feature>